<organism evidence="1 2">
    <name type="scientific">Characodon lateralis</name>
    <dbReference type="NCBI Taxonomy" id="208331"/>
    <lineage>
        <taxon>Eukaryota</taxon>
        <taxon>Metazoa</taxon>
        <taxon>Chordata</taxon>
        <taxon>Craniata</taxon>
        <taxon>Vertebrata</taxon>
        <taxon>Euteleostomi</taxon>
        <taxon>Actinopterygii</taxon>
        <taxon>Neopterygii</taxon>
        <taxon>Teleostei</taxon>
        <taxon>Neoteleostei</taxon>
        <taxon>Acanthomorphata</taxon>
        <taxon>Ovalentaria</taxon>
        <taxon>Atherinomorphae</taxon>
        <taxon>Cyprinodontiformes</taxon>
        <taxon>Goodeidae</taxon>
        <taxon>Characodon</taxon>
    </lineage>
</organism>
<name>A0ABU7EQ51_9TELE</name>
<proteinExistence type="predicted"/>
<comment type="caution">
    <text evidence="1">The sequence shown here is derived from an EMBL/GenBank/DDBJ whole genome shotgun (WGS) entry which is preliminary data.</text>
</comment>
<dbReference type="Proteomes" id="UP001352852">
    <property type="component" value="Unassembled WGS sequence"/>
</dbReference>
<sequence length="112" mass="13085">MTVVVPRCNPFTLLLFHKILQHKKLLLVDLKADVLGDIRDKPVNKIAHEHHHILHGTETPESFHQRREHFWLAAVELQSMLFFFAIPNMKATTDCMQHTCYLKNKANVKVLH</sequence>
<accession>A0ABU7EQ51</accession>
<gene>
    <name evidence="1" type="ORF">CHARACLAT_023759</name>
</gene>
<keyword evidence="2" id="KW-1185">Reference proteome</keyword>
<protein>
    <submittedName>
        <fullName evidence="1">Uncharacterized protein</fullName>
    </submittedName>
</protein>
<evidence type="ECO:0000313" key="2">
    <source>
        <dbReference type="Proteomes" id="UP001352852"/>
    </source>
</evidence>
<dbReference type="EMBL" id="JAHUTJ010059930">
    <property type="protein sequence ID" value="MED6288159.1"/>
    <property type="molecule type" value="Genomic_DNA"/>
</dbReference>
<reference evidence="1 2" key="1">
    <citation type="submission" date="2021-06" db="EMBL/GenBank/DDBJ databases">
        <authorList>
            <person name="Palmer J.M."/>
        </authorList>
    </citation>
    <scope>NUCLEOTIDE SEQUENCE [LARGE SCALE GENOMIC DNA]</scope>
    <source>
        <strain evidence="1 2">CL_MEX2019</strain>
        <tissue evidence="1">Muscle</tissue>
    </source>
</reference>
<evidence type="ECO:0000313" key="1">
    <source>
        <dbReference type="EMBL" id="MED6288159.1"/>
    </source>
</evidence>